<sequence>MRPATSPVARAAATTKSVWAPGYTEVAGLVDGNQAVIATYNTWTGDRSPKKMPEGWGMEIDVAQYNNNITGSSRPICENGYLNRFWAARANSHNTGINSWAIFNATSEMSHNLIGAYWDWDDASDPCTRQSMGIGVGLPKNLSSVSGQFTVQTVIRAPRGTLTSNPASGYHQAVYNDCATTFSTPSSWCMGLSTNKSFPLGSTNQSLLFMSDSKGWLPGCRSAAYPDPSQPDAPWLCDLS</sequence>
<evidence type="ECO:0000313" key="1">
    <source>
        <dbReference type="EMBL" id="RXR22043.1"/>
    </source>
</evidence>
<dbReference type="EMBL" id="SDJR01000014">
    <property type="protein sequence ID" value="RXR22043.1"/>
    <property type="molecule type" value="Genomic_DNA"/>
</dbReference>
<proteinExistence type="predicted"/>
<dbReference type="OrthoDB" id="5071480at2"/>
<dbReference type="Proteomes" id="UP000290517">
    <property type="component" value="Unassembled WGS sequence"/>
</dbReference>
<dbReference type="AlphaFoldDB" id="A0A4Q1KPT6"/>
<dbReference type="Proteomes" id="UP000289805">
    <property type="component" value="Unassembled WGS sequence"/>
</dbReference>
<reference evidence="3 4" key="1">
    <citation type="submission" date="2019-01" db="EMBL/GenBank/DDBJ databases">
        <title>Oerskovia turbata Genome sequencing and assembly.</title>
        <authorList>
            <person name="Dou T."/>
        </authorList>
    </citation>
    <scope>NUCLEOTIDE SEQUENCE [LARGE SCALE GENOMIC DNA]</scope>
    <source>
        <strain evidence="2 3">JCM12123</strain>
        <strain evidence="1 4">JCM3160</strain>
    </source>
</reference>
<name>A0A4Q1KPT6_9CELL</name>
<gene>
    <name evidence="1" type="ORF">EQW73_16980</name>
    <name evidence="2" type="ORF">EQW78_15600</name>
</gene>
<keyword evidence="4" id="KW-1185">Reference proteome</keyword>
<evidence type="ECO:0000313" key="3">
    <source>
        <dbReference type="Proteomes" id="UP000289805"/>
    </source>
</evidence>
<comment type="caution">
    <text evidence="2">The sequence shown here is derived from an EMBL/GenBank/DDBJ whole genome shotgun (WGS) entry which is preliminary data.</text>
</comment>
<dbReference type="RefSeq" id="WP_129429643.1">
    <property type="nucleotide sequence ID" value="NZ_JOFV01000015.1"/>
</dbReference>
<evidence type="ECO:0000313" key="4">
    <source>
        <dbReference type="Proteomes" id="UP000290517"/>
    </source>
</evidence>
<organism evidence="2 3">
    <name type="scientific">Oerskovia turbata</name>
    <dbReference type="NCBI Taxonomy" id="1713"/>
    <lineage>
        <taxon>Bacteria</taxon>
        <taxon>Bacillati</taxon>
        <taxon>Actinomycetota</taxon>
        <taxon>Actinomycetes</taxon>
        <taxon>Micrococcales</taxon>
        <taxon>Cellulomonadaceae</taxon>
        <taxon>Oerskovia</taxon>
    </lineage>
</organism>
<dbReference type="EMBL" id="SDJQ01000021">
    <property type="protein sequence ID" value="RXR31998.1"/>
    <property type="molecule type" value="Genomic_DNA"/>
</dbReference>
<protein>
    <submittedName>
        <fullName evidence="2">Uncharacterized protein</fullName>
    </submittedName>
</protein>
<evidence type="ECO:0000313" key="2">
    <source>
        <dbReference type="EMBL" id="RXR31998.1"/>
    </source>
</evidence>
<accession>A0A4Q1KPT6</accession>